<comment type="caution">
    <text evidence="1">The sequence shown here is derived from an EMBL/GenBank/DDBJ whole genome shotgun (WGS) entry which is preliminary data.</text>
</comment>
<dbReference type="Proteomes" id="UP000677244">
    <property type="component" value="Unassembled WGS sequence"/>
</dbReference>
<accession>A0ABS3YW17</accession>
<name>A0ABS3YW17_9BACT</name>
<dbReference type="EMBL" id="JAGHKO010000004">
    <property type="protein sequence ID" value="MBO9202129.1"/>
    <property type="molecule type" value="Genomic_DNA"/>
</dbReference>
<protein>
    <submittedName>
        <fullName evidence="1">Gliding motility-associated C-terminal domain-containing protein</fullName>
    </submittedName>
</protein>
<evidence type="ECO:0000313" key="2">
    <source>
        <dbReference type="Proteomes" id="UP000677244"/>
    </source>
</evidence>
<reference evidence="1 2" key="1">
    <citation type="submission" date="2021-03" db="EMBL/GenBank/DDBJ databases">
        <title>Assistant Professor.</title>
        <authorList>
            <person name="Huq M.A."/>
        </authorList>
    </citation>
    <scope>NUCLEOTIDE SEQUENCE [LARGE SCALE GENOMIC DNA]</scope>
    <source>
        <strain evidence="1 2">MAH-29</strain>
    </source>
</reference>
<gene>
    <name evidence="1" type="ORF">J7I42_17725</name>
</gene>
<evidence type="ECO:0000313" key="1">
    <source>
        <dbReference type="EMBL" id="MBO9202129.1"/>
    </source>
</evidence>
<keyword evidence="2" id="KW-1185">Reference proteome</keyword>
<organism evidence="1 2">
    <name type="scientific">Niastella soli</name>
    <dbReference type="NCBI Taxonomy" id="2821487"/>
    <lineage>
        <taxon>Bacteria</taxon>
        <taxon>Pseudomonadati</taxon>
        <taxon>Bacteroidota</taxon>
        <taxon>Chitinophagia</taxon>
        <taxon>Chitinophagales</taxon>
        <taxon>Chitinophagaceae</taxon>
        <taxon>Niastella</taxon>
    </lineage>
</organism>
<proteinExistence type="predicted"/>
<dbReference type="Pfam" id="PF13585">
    <property type="entry name" value="CHU_C"/>
    <property type="match status" value="1"/>
</dbReference>
<sequence length="73" mass="8056">MLRVKTGDIPRSFSLMIFNRYGQKVFESRDINGGWDGTLAGQVAESGAYVYVMVITTSTGTVIKHKGTVMLVR</sequence>